<feature type="region of interest" description="Disordered" evidence="2">
    <location>
        <begin position="902"/>
        <end position="962"/>
    </location>
</feature>
<feature type="compositionally biased region" description="Polar residues" evidence="2">
    <location>
        <begin position="927"/>
        <end position="938"/>
    </location>
</feature>
<accession>A0A287B2Q4</accession>
<feature type="compositionally biased region" description="Pro residues" evidence="2">
    <location>
        <begin position="903"/>
        <end position="924"/>
    </location>
</feature>
<dbReference type="InParanoid" id="A0A287B2Q4"/>
<dbReference type="AlphaFoldDB" id="A0A287B2Q4"/>
<proteinExistence type="predicted"/>
<evidence type="ECO:0000313" key="4">
    <source>
        <dbReference type="Proteomes" id="UP000008227"/>
    </source>
</evidence>
<feature type="coiled-coil region" evidence="1">
    <location>
        <begin position="979"/>
        <end position="1049"/>
    </location>
</feature>
<dbReference type="FunCoup" id="A0A287B2Q4">
    <property type="interactions" value="520"/>
</dbReference>
<protein>
    <submittedName>
        <fullName evidence="3">SFI1 centrin binding protein</fullName>
    </submittedName>
</protein>
<gene>
    <name evidence="3" type="primary">SFI1</name>
</gene>
<dbReference type="GO" id="GO:0019902">
    <property type="term" value="F:phosphatase binding"/>
    <property type="evidence" value="ECO:0000318"/>
    <property type="project" value="GO_Central"/>
</dbReference>
<evidence type="ECO:0000256" key="2">
    <source>
        <dbReference type="SAM" id="MobiDB-lite"/>
    </source>
</evidence>
<reference evidence="3" key="4">
    <citation type="submission" date="2025-09" db="UniProtKB">
        <authorList>
            <consortium name="Ensembl"/>
        </authorList>
    </citation>
    <scope>IDENTIFICATION</scope>
</reference>
<dbReference type="Reactome" id="R-SSC-380284">
    <property type="pathway name" value="Loss of proteins required for interphase microtubule organization from the centrosome"/>
</dbReference>
<dbReference type="STRING" id="9823.ENSSSCP00000050691"/>
<dbReference type="PANTHER" id="PTHR22028">
    <property type="entry name" value="SFI1 SPINDLE BODY DOMAIN-CONTAINING PROTEIN-RELATED"/>
    <property type="match status" value="1"/>
</dbReference>
<keyword evidence="1" id="KW-0175">Coiled coil</keyword>
<dbReference type="GeneTree" id="ENSGT00940000154110"/>
<dbReference type="Ensembl" id="ENSSSCT00000060735.3">
    <property type="protein sequence ID" value="ENSSSCP00000050691.2"/>
    <property type="gene ID" value="ENSSSCG00000010031.5"/>
</dbReference>
<dbReference type="Proteomes" id="UP000008227">
    <property type="component" value="Chromosome 14"/>
</dbReference>
<dbReference type="InterPro" id="IPR052270">
    <property type="entry name" value="CACF_protein"/>
</dbReference>
<dbReference type="GO" id="GO:0005814">
    <property type="term" value="C:centriole"/>
    <property type="evidence" value="ECO:0007669"/>
    <property type="project" value="Ensembl"/>
</dbReference>
<dbReference type="PANTHER" id="PTHR22028:SF4">
    <property type="entry name" value="PROTEIN SFI1 HOMOLOG"/>
    <property type="match status" value="1"/>
</dbReference>
<reference evidence="3" key="2">
    <citation type="journal article" date="2020" name="Gigascience">
        <title>An improved pig reference genome sequence to enable pig genetics and genomics research.</title>
        <authorList>
            <person name="Warr A."/>
            <person name="Affara N."/>
            <person name="Aken B."/>
            <person name="Beiki H."/>
            <person name="Bickhart D.M."/>
            <person name="Billis K."/>
            <person name="Chow W."/>
            <person name="Eory L."/>
            <person name="Finlayson H.A."/>
            <person name="Flicek P."/>
            <person name="Giron C.G."/>
            <person name="Griffin D.K."/>
            <person name="Hall R."/>
            <person name="Hannum G."/>
            <person name="Hourlier T."/>
            <person name="Howe K."/>
            <person name="Hume D.A."/>
            <person name="Izuogu O."/>
            <person name="Kim K."/>
            <person name="Koren S."/>
            <person name="Liu H."/>
            <person name="Manchanda N."/>
            <person name="Martin F.J."/>
            <person name="Nonneman D.J."/>
            <person name="O'Connor R.E."/>
            <person name="Phillippy A.M."/>
            <person name="Rohrer G.A."/>
            <person name="Rosen B.D."/>
            <person name="Rund L.A."/>
            <person name="Sargent C.A."/>
            <person name="Schook L.B."/>
            <person name="Schroeder S.G."/>
            <person name="Schwartz A.S."/>
            <person name="Skinner B.M."/>
            <person name="Talbot R."/>
            <person name="Tseng E."/>
            <person name="Tuggle C.K."/>
            <person name="Watson M."/>
            <person name="Smith T.P.L."/>
            <person name="Archibald A.L."/>
        </authorList>
    </citation>
    <scope>NUCLEOTIDE SEQUENCE [LARGE SCALE GENOMIC DNA]</scope>
    <source>
        <strain evidence="3">Duroc</strain>
    </source>
</reference>
<dbReference type="Reactome" id="R-SSC-380259">
    <property type="pathway name" value="Loss of Nlp from mitotic centrosomes"/>
</dbReference>
<dbReference type="Reactome" id="R-SSC-380270">
    <property type="pathway name" value="Recruitment of mitotic centrosome proteins and complexes"/>
</dbReference>
<reference evidence="3" key="3">
    <citation type="submission" date="2025-08" db="UniProtKB">
        <authorList>
            <consortium name="Ensembl"/>
        </authorList>
    </citation>
    <scope>IDENTIFICATION</scope>
</reference>
<organism evidence="3 4">
    <name type="scientific">Sus scrofa</name>
    <name type="common">Pig</name>
    <dbReference type="NCBI Taxonomy" id="9823"/>
    <lineage>
        <taxon>Eukaryota</taxon>
        <taxon>Metazoa</taxon>
        <taxon>Chordata</taxon>
        <taxon>Craniata</taxon>
        <taxon>Vertebrata</taxon>
        <taxon>Euteleostomi</taxon>
        <taxon>Mammalia</taxon>
        <taxon>Eutheria</taxon>
        <taxon>Laurasiatheria</taxon>
        <taxon>Artiodactyla</taxon>
        <taxon>Suina</taxon>
        <taxon>Suidae</taxon>
        <taxon>Sus</taxon>
    </lineage>
</organism>
<evidence type="ECO:0000256" key="1">
    <source>
        <dbReference type="SAM" id="Coils"/>
    </source>
</evidence>
<dbReference type="Reactome" id="R-SSC-380320">
    <property type="pathway name" value="Recruitment of NuMA to mitotic centrosomes"/>
</dbReference>
<sequence length="1065" mass="127149">MFTAVARVQYLVWKLRSHIKLLHVVAKKKKKKKKKIRQRILRKVFEEWKEEWWVSHREWKLCVRADCHYRYYLYNLTFQTWKAYVHQQQEMRNKYMRAEDHDAKHKMRRAWKSWLIYLVFRKTKLQMQTTALEFRQHRVLWVWWSEWRRQLGQVRLGHALQASAVKHRVQSLQLQAWSRWREQLLHVWRERQKVVSAVQHHQCRQKWRFLKAWLEYLHVRRVKRQRNTMAERFHYVTVLQAHFCDWQWAWERRQSLYAHQARVKGLARRMALRRAFTHWKHCILFTSQPCPSPQPEQQEPSSLYDKGALKDNVTRAHLQRMRRNLAHQQHHVMLLRRFWNVWQSRIEQREEREHLPSLCAAWDHYRVTLLRQCFKSWLQYTRKRRSQQLLQARADSHFQQRALPAAFQAWRRLWQWRQQEQVLSARAMCFHREMLEKQVFAVWCQKMSQRRDYRLAERMAILHAERQLLRRHWSTWCQQAAACCLEQLWQAVARAHHRLERLRKAFCVWRERTQGLRTERMGRSWAARFHSTRLLRWAWTRWREVRLWHGFHTRGAVGRWRRVLALSPPCACRAAFRQWRENAVAQADKAKKTSQAAHHYRRTLCFKVLMEWREAASVQVYYRQQEDDAVREAQVVLSRGHLRTWFWRWWDHSQRAAWQRVQLERAAQHYRRRLLLQAVAQWKAHHLGCIRKRVRQVATPQVPEGKVFPEAASRQETARALWFWAFSLQAKVWAAWLGFVLERRRKKARQERAVQAYHQQLLREGVTRLLRFAAGTKAFRQRLHAQQQVQAAHSLQRTVRRCRGPQPPTSAVLSRRVTFEDPPLSSVAAGTGDASLETKRPPAPRGLWGALGWVAPFPSCASVDGLALAFPPLRPEALWGRDPALVTPFLAKAKAWAALDPSSPLPSAPGLKPPPSVGPGPELLPPSSFTPFSASRVQATPGIRDPWVQPGPSQEEGQDQAQFSAATGHTTLVAELEGIQQQLQDYQTMKQNLRSCQRQASSLRRWLELSREEPRPEDQEAERQVQQELQELEMQIQQLSSELQAQRQPIRACIARVQALRQTLC</sequence>
<reference evidence="4" key="1">
    <citation type="submission" date="2009-11" db="EMBL/GenBank/DDBJ databases">
        <authorList>
            <consortium name="Porcine genome sequencing project"/>
        </authorList>
    </citation>
    <scope>NUCLEOTIDE SEQUENCE [LARGE SCALE GENOMIC DNA]</scope>
    <source>
        <strain evidence="4">Duroc</strain>
    </source>
</reference>
<keyword evidence="4" id="KW-1185">Reference proteome</keyword>
<evidence type="ECO:0000313" key="3">
    <source>
        <dbReference type="Ensembl" id="ENSSSCP00000050691.2"/>
    </source>
</evidence>
<name>A0A287B2Q4_PIG</name>
<dbReference type="Reactome" id="R-SSC-8854518">
    <property type="pathway name" value="AURKA Activation by TPX2"/>
</dbReference>
<dbReference type="Reactome" id="R-SSC-2565942">
    <property type="pathway name" value="Regulation of PLK1 Activity at G2/M Transition"/>
</dbReference>
<dbReference type="GlyGen" id="A0A287B2Q4">
    <property type="glycosylation" value="1 site"/>
</dbReference>
<dbReference type="Bgee" id="ENSSSCG00000010031">
    <property type="expression patterns" value="Expressed in forelimb bud and 39 other cell types or tissues"/>
</dbReference>
<dbReference type="Reactome" id="R-SSC-5620912">
    <property type="pathway name" value="Anchoring of the basal body to the plasma membrane"/>
</dbReference>